<evidence type="ECO:0000313" key="5">
    <source>
        <dbReference type="EMBL" id="ORD96368.1"/>
    </source>
</evidence>
<dbReference type="VEuPathDB" id="MicrosporidiaDB:HERIO_1709"/>
<dbReference type="InterPro" id="IPR042266">
    <property type="entry name" value="PPPDE_sf"/>
</dbReference>
<accession>A0A1X0Q9C3</accession>
<sequence>MAGKEGIDFYLKVYDLFPHLNKQHLSRMAGFEIEAIWHTAIEVDGDEYFFGKGIIKMDKNVMYGTGAFIEKIYMGRHKTEKKEFEEFLNTLNESLFSHDKYHVLNHNCNHFTNFLSNHFFKRDIPKKILELAEKGKDSKIVSFIFNNKSQFNQ</sequence>
<gene>
    <name evidence="5" type="primary">DESI1</name>
    <name evidence="5" type="ORF">HERIO_1709</name>
</gene>
<dbReference type="AlphaFoldDB" id="A0A1X0Q9C3"/>
<evidence type="ECO:0000256" key="2">
    <source>
        <dbReference type="ARBA" id="ARBA00022670"/>
    </source>
</evidence>
<dbReference type="GO" id="GO:0006508">
    <property type="term" value="P:proteolysis"/>
    <property type="evidence" value="ECO:0007669"/>
    <property type="project" value="UniProtKB-KW"/>
</dbReference>
<organism evidence="5 6">
    <name type="scientific">Hepatospora eriocheir</name>
    <dbReference type="NCBI Taxonomy" id="1081669"/>
    <lineage>
        <taxon>Eukaryota</taxon>
        <taxon>Fungi</taxon>
        <taxon>Fungi incertae sedis</taxon>
        <taxon>Microsporidia</taxon>
        <taxon>Hepatosporidae</taxon>
        <taxon>Hepatospora</taxon>
    </lineage>
</organism>
<keyword evidence="6" id="KW-1185">Reference proteome</keyword>
<dbReference type="EMBL" id="LVKB01000097">
    <property type="protein sequence ID" value="ORD96368.1"/>
    <property type="molecule type" value="Genomic_DNA"/>
</dbReference>
<protein>
    <submittedName>
        <fullName evidence="5">DESI1</fullName>
    </submittedName>
</protein>
<dbReference type="SMART" id="SM01179">
    <property type="entry name" value="DUF862"/>
    <property type="match status" value="1"/>
</dbReference>
<dbReference type="GO" id="GO:0008233">
    <property type="term" value="F:peptidase activity"/>
    <property type="evidence" value="ECO:0007669"/>
    <property type="project" value="UniProtKB-KW"/>
</dbReference>
<keyword evidence="3" id="KW-0378">Hydrolase</keyword>
<keyword evidence="2" id="KW-0645">Protease</keyword>
<dbReference type="Proteomes" id="UP000192356">
    <property type="component" value="Unassembled WGS sequence"/>
</dbReference>
<comment type="caution">
    <text evidence="5">The sequence shown here is derived from an EMBL/GenBank/DDBJ whole genome shotgun (WGS) entry which is preliminary data.</text>
</comment>
<dbReference type="VEuPathDB" id="MicrosporidiaDB:A0H76_1705"/>
<dbReference type="PANTHER" id="PTHR12378:SF7">
    <property type="entry name" value="DESUMOYLATING ISOPEPTIDASE 1"/>
    <property type="match status" value="1"/>
</dbReference>
<comment type="similarity">
    <text evidence="1">Belongs to the DeSI family.</text>
</comment>
<evidence type="ECO:0000259" key="4">
    <source>
        <dbReference type="PROSITE" id="PS51858"/>
    </source>
</evidence>
<evidence type="ECO:0000256" key="1">
    <source>
        <dbReference type="ARBA" id="ARBA00008140"/>
    </source>
</evidence>
<dbReference type="Gene3D" id="3.90.1720.30">
    <property type="entry name" value="PPPDE domains"/>
    <property type="match status" value="1"/>
</dbReference>
<dbReference type="InterPro" id="IPR008580">
    <property type="entry name" value="PPPDE_dom"/>
</dbReference>
<dbReference type="OrthoDB" id="21221at2759"/>
<evidence type="ECO:0000313" key="6">
    <source>
        <dbReference type="Proteomes" id="UP000192356"/>
    </source>
</evidence>
<reference evidence="5 6" key="1">
    <citation type="journal article" date="2017" name="Environ. Microbiol.">
        <title>Decay of the glycolytic pathway and adaptation to intranuclear parasitism within Enterocytozoonidae microsporidia.</title>
        <authorList>
            <person name="Wiredu Boakye D."/>
            <person name="Jaroenlak P."/>
            <person name="Prachumwat A."/>
            <person name="Williams T.A."/>
            <person name="Bateman K.S."/>
            <person name="Itsathitphaisarn O."/>
            <person name="Sritunyalucksana K."/>
            <person name="Paszkiewicz K.H."/>
            <person name="Moore K.A."/>
            <person name="Stentiford G.D."/>
            <person name="Williams B.A."/>
        </authorList>
    </citation>
    <scope>NUCLEOTIDE SEQUENCE [LARGE SCALE GENOMIC DNA]</scope>
    <source>
        <strain evidence="5 6">GB1</strain>
    </source>
</reference>
<dbReference type="Pfam" id="PF05903">
    <property type="entry name" value="Peptidase_C97"/>
    <property type="match status" value="1"/>
</dbReference>
<feature type="domain" description="PPPDE" evidence="4">
    <location>
        <begin position="7"/>
        <end position="153"/>
    </location>
</feature>
<proteinExistence type="inferred from homology"/>
<dbReference type="PANTHER" id="PTHR12378">
    <property type="entry name" value="DESUMOYLATING ISOPEPTIDASE"/>
    <property type="match status" value="1"/>
</dbReference>
<name>A0A1X0Q9C3_9MICR</name>
<dbReference type="PROSITE" id="PS51858">
    <property type="entry name" value="PPPDE"/>
    <property type="match status" value="1"/>
</dbReference>
<evidence type="ECO:0000256" key="3">
    <source>
        <dbReference type="ARBA" id="ARBA00022801"/>
    </source>
</evidence>
<dbReference type="GO" id="GO:0070646">
    <property type="term" value="P:protein modification by small protein removal"/>
    <property type="evidence" value="ECO:0007669"/>
    <property type="project" value="TreeGrafter"/>
</dbReference>